<evidence type="ECO:0000313" key="2">
    <source>
        <dbReference type="Proteomes" id="UP000018554"/>
    </source>
</evidence>
<dbReference type="RefSeq" id="WP_023886818.1">
    <property type="nucleotide sequence ID" value="NZ_KI635562.1"/>
</dbReference>
<dbReference type="PATRIC" id="fig|1073362.3.peg.833"/>
<comment type="caution">
    <text evidence="1">The sequence shown here is derived from an EMBL/GenBank/DDBJ whole genome shotgun (WGS) entry which is preliminary data.</text>
</comment>
<keyword evidence="2" id="KW-1185">Reference proteome</keyword>
<dbReference type="Proteomes" id="UP000018554">
    <property type="component" value="Unassembled WGS sequence"/>
</dbReference>
<evidence type="ECO:0000313" key="1">
    <source>
        <dbReference type="EMBL" id="ETA83544.1"/>
    </source>
</evidence>
<protein>
    <submittedName>
        <fullName evidence="1">Uncharacterized protein</fullName>
    </submittedName>
</protein>
<dbReference type="EMBL" id="AZGQ01000004">
    <property type="protein sequence ID" value="ETA83544.1"/>
    <property type="molecule type" value="Genomic_DNA"/>
</dbReference>
<dbReference type="HOGENOM" id="CLU_190682_0_0_4"/>
<dbReference type="AlphaFoldDB" id="V7IDW7"/>
<organism evidence="1 2">
    <name type="scientific">Eikenella corrodens CC92I</name>
    <dbReference type="NCBI Taxonomy" id="1073362"/>
    <lineage>
        <taxon>Bacteria</taxon>
        <taxon>Pseudomonadati</taxon>
        <taxon>Pseudomonadota</taxon>
        <taxon>Betaproteobacteria</taxon>
        <taxon>Neisseriales</taxon>
        <taxon>Neisseriaceae</taxon>
        <taxon>Eikenella</taxon>
    </lineage>
</organism>
<proteinExistence type="predicted"/>
<gene>
    <name evidence="1" type="ORF">HMPREF1177_00731</name>
</gene>
<reference evidence="1 2" key="1">
    <citation type="submission" date="2013-11" db="EMBL/GenBank/DDBJ databases">
        <title>The Genome Sequence of Eikenella corrodens CC92I.</title>
        <authorList>
            <consortium name="The Broad Institute Genomics Platform"/>
            <person name="Earl A."/>
            <person name="Allen-Vercoe E."/>
            <person name="Daigneault M."/>
            <person name="Young S.K."/>
            <person name="Zeng Q."/>
            <person name="Gargeya S."/>
            <person name="Fitzgerald M."/>
            <person name="Abouelleil A."/>
            <person name="Alvarado L."/>
            <person name="Chapman S.B."/>
            <person name="Gainer-Dewar J."/>
            <person name="Goldberg J."/>
            <person name="Griggs A."/>
            <person name="Gujja S."/>
            <person name="Hansen M."/>
            <person name="Howarth C."/>
            <person name="Imamovic A."/>
            <person name="Ireland A."/>
            <person name="Larimer J."/>
            <person name="McCowan C."/>
            <person name="Murphy C."/>
            <person name="Pearson M."/>
            <person name="Poon T.W."/>
            <person name="Priest M."/>
            <person name="Roberts A."/>
            <person name="Saif S."/>
            <person name="Shea T."/>
            <person name="Sykes S."/>
            <person name="Wortman J."/>
            <person name="Nusbaum C."/>
            <person name="Birren B."/>
        </authorList>
    </citation>
    <scope>NUCLEOTIDE SEQUENCE [LARGE SCALE GENOMIC DNA]</scope>
    <source>
        <strain evidence="1 2">CC92I</strain>
    </source>
</reference>
<name>V7IDW7_EIKCO</name>
<sequence length="84" mass="9219">MLKLKIVSPLFPPLDNAALAAEVQQLKQHGAALLACIASVQANRRISLNEAKRLTPSLPVFGNEEQAVFEQACQIMQAEFEQET</sequence>
<accession>V7IDW7</accession>